<reference evidence="1" key="1">
    <citation type="journal article" date="2020" name="Phytopathology">
        <title>Genome sequence of the chestnut blight fungus Cryphonectria parasitica EP155: A fundamental resource for an archetypical invasive plant pathogen.</title>
        <authorList>
            <person name="Crouch J.A."/>
            <person name="Dawe A."/>
            <person name="Aerts A."/>
            <person name="Barry K."/>
            <person name="Churchill A.C.L."/>
            <person name="Grimwood J."/>
            <person name="Hillman B."/>
            <person name="Milgroom M.G."/>
            <person name="Pangilinan J."/>
            <person name="Smith M."/>
            <person name="Salamov A."/>
            <person name="Schmutz J."/>
            <person name="Yadav J."/>
            <person name="Grigoriev I.V."/>
            <person name="Nuss D."/>
        </authorList>
    </citation>
    <scope>NUCLEOTIDE SEQUENCE</scope>
    <source>
        <strain evidence="1">EP155</strain>
    </source>
</reference>
<gene>
    <name evidence="1" type="ORF">M406DRAFT_232462</name>
</gene>
<dbReference type="EMBL" id="MU032344">
    <property type="protein sequence ID" value="KAF3771346.1"/>
    <property type="molecule type" value="Genomic_DNA"/>
</dbReference>
<sequence>ALLGRKLRPTPSHLTSRVLYLPSHNDKVAHLPVYDFTAEFGDVVRDEPVGGSRFKTRLGLMAKPVGDGRGPSEVSLTTMTTGLATNATVQKRSLYGGGAEVGLAIPPLAPLGPDTEDGAVACTLAPRSTTINIPLVTLFPVEPTTSRFGSSRNPWFTFTVPSLLDDERTLQWQIHPVEQGSLRYTLVEIPHSSEEENEGRIRAIYHNVGLGFSLAQPFSEGALLLQDGLDAELEALIVASLLGLLWRVR</sequence>
<dbReference type="OrthoDB" id="5212373at2759"/>
<dbReference type="GeneID" id="63833033"/>
<accession>A0A9P4YDF2</accession>
<comment type="caution">
    <text evidence="1">The sequence shown here is derived from an EMBL/GenBank/DDBJ whole genome shotgun (WGS) entry which is preliminary data.</text>
</comment>
<evidence type="ECO:0000313" key="2">
    <source>
        <dbReference type="Proteomes" id="UP000803844"/>
    </source>
</evidence>
<dbReference type="Proteomes" id="UP000803844">
    <property type="component" value="Unassembled WGS sequence"/>
</dbReference>
<proteinExistence type="predicted"/>
<keyword evidence="2" id="KW-1185">Reference proteome</keyword>
<organism evidence="1 2">
    <name type="scientific">Cryphonectria parasitica (strain ATCC 38755 / EP155)</name>
    <dbReference type="NCBI Taxonomy" id="660469"/>
    <lineage>
        <taxon>Eukaryota</taxon>
        <taxon>Fungi</taxon>
        <taxon>Dikarya</taxon>
        <taxon>Ascomycota</taxon>
        <taxon>Pezizomycotina</taxon>
        <taxon>Sordariomycetes</taxon>
        <taxon>Sordariomycetidae</taxon>
        <taxon>Diaporthales</taxon>
        <taxon>Cryphonectriaceae</taxon>
        <taxon>Cryphonectria-Endothia species complex</taxon>
        <taxon>Cryphonectria</taxon>
    </lineage>
</organism>
<dbReference type="AlphaFoldDB" id="A0A9P4YDF2"/>
<evidence type="ECO:0000313" key="1">
    <source>
        <dbReference type="EMBL" id="KAF3771346.1"/>
    </source>
</evidence>
<feature type="non-terminal residue" evidence="1">
    <location>
        <position position="249"/>
    </location>
</feature>
<feature type="non-terminal residue" evidence="1">
    <location>
        <position position="1"/>
    </location>
</feature>
<name>A0A9P4YDF2_CRYP1</name>
<dbReference type="RefSeq" id="XP_040782307.1">
    <property type="nucleotide sequence ID" value="XM_040915904.1"/>
</dbReference>
<protein>
    <submittedName>
        <fullName evidence="1">Uncharacterized protein</fullName>
    </submittedName>
</protein>